<dbReference type="InterPro" id="IPR019775">
    <property type="entry name" value="WD40_repeat_CS"/>
</dbReference>
<evidence type="ECO:0000313" key="14">
    <source>
        <dbReference type="RefSeq" id="XP_048267940.1"/>
    </source>
</evidence>
<dbReference type="InterPro" id="IPR001680">
    <property type="entry name" value="WD40_rpt"/>
</dbReference>
<evidence type="ECO:0000256" key="1">
    <source>
        <dbReference type="ARBA" id="ARBA00004123"/>
    </source>
</evidence>
<evidence type="ECO:0000256" key="7">
    <source>
        <dbReference type="ARBA" id="ARBA00022801"/>
    </source>
</evidence>
<dbReference type="Gene3D" id="6.10.140.1300">
    <property type="match status" value="1"/>
</dbReference>
<organism evidence="13 14">
    <name type="scientific">Bombus terrestris</name>
    <name type="common">Buff-tailed bumblebee</name>
    <name type="synonym">Apis terrestris</name>
    <dbReference type="NCBI Taxonomy" id="30195"/>
    <lineage>
        <taxon>Eukaryota</taxon>
        <taxon>Metazoa</taxon>
        <taxon>Ecdysozoa</taxon>
        <taxon>Arthropoda</taxon>
        <taxon>Hexapoda</taxon>
        <taxon>Insecta</taxon>
        <taxon>Pterygota</taxon>
        <taxon>Neoptera</taxon>
        <taxon>Endopterygota</taxon>
        <taxon>Hymenoptera</taxon>
        <taxon>Apocrita</taxon>
        <taxon>Aculeata</taxon>
        <taxon>Apoidea</taxon>
        <taxon>Anthophila</taxon>
        <taxon>Apidae</taxon>
        <taxon>Bombus</taxon>
        <taxon>Bombus</taxon>
    </lineage>
</organism>
<accession>A0A9C6SSW2</accession>
<evidence type="ECO:0000256" key="9">
    <source>
        <dbReference type="ARBA" id="ARBA00038092"/>
    </source>
</evidence>
<feature type="repeat" description="WD" evidence="12">
    <location>
        <begin position="290"/>
        <end position="332"/>
    </location>
</feature>
<dbReference type="GO" id="GO:0005634">
    <property type="term" value="C:nucleus"/>
    <property type="evidence" value="ECO:0007669"/>
    <property type="project" value="UniProtKB-SubCell"/>
</dbReference>
<dbReference type="PANTHER" id="PTHR46042:SF1">
    <property type="entry name" value="DIPHTHINE METHYLTRANSFERASE"/>
    <property type="match status" value="1"/>
</dbReference>
<evidence type="ECO:0000313" key="13">
    <source>
        <dbReference type="Proteomes" id="UP000835206"/>
    </source>
</evidence>
<sequence>MEEERGNVEVSTKVTEPLLNVPNPRALQQTIPSLPGQSKYIQLLNVIEELGHEVRPTYAGSRTSIEKIKRDYRKSSMFRTLDTFDTEFSADSVEWCPIDSFKDVFVCGTYQLMKDENLPSNVSSKRLGRIYLFQIVQNGRLIILQKLEVPAVLDMKWAHVTSQNKILLGVVNSLGHLQIYQLKNDNEKITLELLVQKRVGDEVLALSLDWCTGRLMNEVSLKIVVSDSKGFVSLFELNENELNEINSWSAHGFEAWIAAFNYWDTNIIYSGGDDCKFQCIDTRTKTRVSNKVHGAGVTSIHSNAAREFLLSSGSYDEILRLWDTRNLKQPISNINLGGGIWRLKWDPFERRYLLAACMYSGFRIVDCENTEIPSVISEYNEHESIAYGCDWSYLNSEEISGQILEKETQYAFLMTTCSFYDHVLKLSALYLKNN</sequence>
<dbReference type="OrthoDB" id="1930760at2759"/>
<dbReference type="Proteomes" id="UP000835206">
    <property type="component" value="Chromosome 14"/>
</dbReference>
<dbReference type="KEGG" id="bter:105666476"/>
<dbReference type="Gene3D" id="2.130.10.10">
    <property type="entry name" value="YVTN repeat-like/Quinoprotein amine dehydrogenase"/>
    <property type="match status" value="1"/>
</dbReference>
<name>A0A9C6SSW2_BOMTE</name>
<reference evidence="14" key="1">
    <citation type="submission" date="2025-08" db="UniProtKB">
        <authorList>
            <consortium name="RefSeq"/>
        </authorList>
    </citation>
    <scope>IDENTIFICATION</scope>
</reference>
<comment type="pathway">
    <text evidence="2">Protein modification; peptidyl-diphthamide biosynthesis.</text>
</comment>
<gene>
    <name evidence="14" type="primary">LOC105666476</name>
</gene>
<dbReference type="InterPro" id="IPR015943">
    <property type="entry name" value="WD40/YVTN_repeat-like_dom_sf"/>
</dbReference>
<keyword evidence="4" id="KW-0597">Phosphoprotein</keyword>
<comment type="catalytic activity">
    <reaction evidence="11">
        <text>diphthine methyl ester-[translation elongation factor 2] + H2O = diphthine-[translation elongation factor 2] + methanol + H(+)</text>
        <dbReference type="Rhea" id="RHEA:42656"/>
        <dbReference type="Rhea" id="RHEA-COMP:10172"/>
        <dbReference type="Rhea" id="RHEA-COMP:10173"/>
        <dbReference type="ChEBI" id="CHEBI:15377"/>
        <dbReference type="ChEBI" id="CHEBI:15378"/>
        <dbReference type="ChEBI" id="CHEBI:17790"/>
        <dbReference type="ChEBI" id="CHEBI:79005"/>
        <dbReference type="ChEBI" id="CHEBI:82696"/>
        <dbReference type="EC" id="3.1.1.97"/>
    </reaction>
</comment>
<dbReference type="SMART" id="SM00320">
    <property type="entry name" value="WD40"/>
    <property type="match status" value="3"/>
</dbReference>
<dbReference type="PROSITE" id="PS50082">
    <property type="entry name" value="WD_REPEATS_2"/>
    <property type="match status" value="1"/>
</dbReference>
<dbReference type="InterPro" id="IPR052415">
    <property type="entry name" value="Diphthine_MTase"/>
</dbReference>
<dbReference type="GO" id="GO:0008168">
    <property type="term" value="F:methyltransferase activity"/>
    <property type="evidence" value="ECO:0007669"/>
    <property type="project" value="UniProtKB-KW"/>
</dbReference>
<dbReference type="PROSITE" id="PS00678">
    <property type="entry name" value="WD_REPEATS_1"/>
    <property type="match status" value="1"/>
</dbReference>
<evidence type="ECO:0000256" key="5">
    <source>
        <dbReference type="ARBA" id="ARBA00022574"/>
    </source>
</evidence>
<keyword evidence="5 12" id="KW-0853">WD repeat</keyword>
<keyword evidence="13" id="KW-1185">Reference proteome</keyword>
<dbReference type="EC" id="3.1.1.97" evidence="10"/>
<dbReference type="GO" id="GO:0017183">
    <property type="term" value="P:protein histidyl modification to diphthamide"/>
    <property type="evidence" value="ECO:0007669"/>
    <property type="project" value="TreeGrafter"/>
</dbReference>
<evidence type="ECO:0000256" key="10">
    <source>
        <dbReference type="ARBA" id="ARBA00039131"/>
    </source>
</evidence>
<comment type="subcellular location">
    <subcellularLocation>
        <location evidence="1">Nucleus</location>
    </subcellularLocation>
</comment>
<dbReference type="InterPro" id="IPR017266">
    <property type="entry name" value="DOC_1/2"/>
</dbReference>
<dbReference type="InterPro" id="IPR036322">
    <property type="entry name" value="WD40_repeat_dom_sf"/>
</dbReference>
<dbReference type="RefSeq" id="XP_048267940.1">
    <property type="nucleotide sequence ID" value="XM_048411983.1"/>
</dbReference>
<dbReference type="GeneID" id="105666476"/>
<dbReference type="AlphaFoldDB" id="A0A9C6SSW2"/>
<evidence type="ECO:0000256" key="8">
    <source>
        <dbReference type="ARBA" id="ARBA00023242"/>
    </source>
</evidence>
<comment type="similarity">
    <text evidence="9">Belongs to the DPH7 family.</text>
</comment>
<evidence type="ECO:0000256" key="6">
    <source>
        <dbReference type="ARBA" id="ARBA00022737"/>
    </source>
</evidence>
<dbReference type="SUPFAM" id="SSF50978">
    <property type="entry name" value="WD40 repeat-like"/>
    <property type="match status" value="1"/>
</dbReference>
<evidence type="ECO:0000256" key="2">
    <source>
        <dbReference type="ARBA" id="ARBA00005156"/>
    </source>
</evidence>
<dbReference type="PANTHER" id="PTHR46042">
    <property type="entry name" value="DIPHTHINE METHYLTRANSFERASE"/>
    <property type="match status" value="1"/>
</dbReference>
<dbReference type="GO" id="GO:0005737">
    <property type="term" value="C:cytoplasm"/>
    <property type="evidence" value="ECO:0007669"/>
    <property type="project" value="TreeGrafter"/>
</dbReference>
<evidence type="ECO:0000256" key="12">
    <source>
        <dbReference type="PROSITE-ProRule" id="PRU00221"/>
    </source>
</evidence>
<evidence type="ECO:0000256" key="3">
    <source>
        <dbReference type="ARBA" id="ARBA00008485"/>
    </source>
</evidence>
<keyword evidence="8" id="KW-0539">Nucleus</keyword>
<keyword evidence="7" id="KW-0378">Hydrolase</keyword>
<proteinExistence type="inferred from homology"/>
<dbReference type="Pfam" id="PF09806">
    <property type="entry name" value="CDK2AP"/>
    <property type="match status" value="1"/>
</dbReference>
<evidence type="ECO:0000256" key="11">
    <source>
        <dbReference type="ARBA" id="ARBA00047551"/>
    </source>
</evidence>
<keyword evidence="6" id="KW-0677">Repeat</keyword>
<protein>
    <recommendedName>
        <fullName evidence="10">methylated diphthine methylhydrolase</fullName>
        <ecNumber evidence="10">3.1.1.97</ecNumber>
    </recommendedName>
</protein>
<dbReference type="GO" id="GO:0061685">
    <property type="term" value="F:diphthine methylesterase activity"/>
    <property type="evidence" value="ECO:0007669"/>
    <property type="project" value="UniProtKB-EC"/>
</dbReference>
<evidence type="ECO:0000256" key="4">
    <source>
        <dbReference type="ARBA" id="ARBA00022553"/>
    </source>
</evidence>
<comment type="similarity">
    <text evidence="3">Belongs to the CDK2AP family.</text>
</comment>
<keyword evidence="14" id="KW-0489">Methyltransferase</keyword>
<keyword evidence="14" id="KW-0808">Transferase</keyword>
<dbReference type="GO" id="GO:0032259">
    <property type="term" value="P:methylation"/>
    <property type="evidence" value="ECO:0007669"/>
    <property type="project" value="UniProtKB-KW"/>
</dbReference>